<evidence type="ECO:0000313" key="2">
    <source>
        <dbReference type="EMBL" id="AJE17758.1"/>
    </source>
</evidence>
<dbReference type="EMBL" id="CP007726">
    <property type="protein sequence ID" value="AJE17758.1"/>
    <property type="molecule type" value="Genomic_DNA"/>
</dbReference>
<protein>
    <submittedName>
        <fullName evidence="2">Uncharacterized protein</fullName>
    </submittedName>
</protein>
<evidence type="ECO:0000313" key="3">
    <source>
        <dbReference type="Proteomes" id="UP000031392"/>
    </source>
</evidence>
<dbReference type="HOGENOM" id="CLU_2260736_0_0_4"/>
<name>A0A0B5CFH8_NEIEG</name>
<feature type="region of interest" description="Disordered" evidence="1">
    <location>
        <begin position="1"/>
        <end position="28"/>
    </location>
</feature>
<accession>A0A0B5CFH8</accession>
<dbReference type="KEGG" id="nel:NELON_01890"/>
<reference evidence="2 3" key="2">
    <citation type="journal article" date="2015" name="PLoS Genet.">
        <title>Common Cell Shape Evolution of Two Nasopharyngeal Pathogens.</title>
        <authorList>
            <person name="Veyrier F.J."/>
            <person name="Biais N."/>
            <person name="Morales P."/>
            <person name="Belkacem N."/>
            <person name="Guilhen C."/>
            <person name="Ranjeva S."/>
            <person name="Sismeiro O."/>
            <person name="Pehau-Arnaudet G."/>
            <person name="Rocha E.P."/>
            <person name="Werts C."/>
            <person name="Taha M.K."/>
            <person name="Boneca I.G."/>
        </authorList>
    </citation>
    <scope>NUCLEOTIDE SEQUENCE [LARGE SCALE GENOMIC DNA]</scope>
    <source>
        <strain evidence="2 3">ATCC 29315</strain>
    </source>
</reference>
<evidence type="ECO:0000256" key="1">
    <source>
        <dbReference type="SAM" id="MobiDB-lite"/>
    </source>
</evidence>
<reference evidence="3" key="1">
    <citation type="submission" date="2014-05" db="EMBL/GenBank/DDBJ databases">
        <title>Complete Genome sequence of Neisseria elongata subsp. glycolytica.</title>
        <authorList>
            <person name="Veyrier F.J."/>
            <person name="Taha M.-K."/>
        </authorList>
    </citation>
    <scope>NUCLEOTIDE SEQUENCE [LARGE SCALE GENOMIC DNA]</scope>
    <source>
        <strain evidence="3">ATCC 29315</strain>
    </source>
</reference>
<organism evidence="2 3">
    <name type="scientific">Neisseria elongata subsp. glycolytica ATCC 29315</name>
    <dbReference type="NCBI Taxonomy" id="546263"/>
    <lineage>
        <taxon>Bacteria</taxon>
        <taxon>Pseudomonadati</taxon>
        <taxon>Pseudomonadota</taxon>
        <taxon>Betaproteobacteria</taxon>
        <taxon>Neisseriales</taxon>
        <taxon>Neisseriaceae</taxon>
        <taxon>Neisseria</taxon>
    </lineage>
</organism>
<keyword evidence="3" id="KW-1185">Reference proteome</keyword>
<sequence>MESRFPPRFGHTFPARSTQPVHKSCPQIRIPGRPFRQFAAVPRKRRAVVTEMVFHRSIARRYAVLHPAEKRPQHKQTDTKILRFILPGHNFARPRLITINQIA</sequence>
<dbReference type="Proteomes" id="UP000031392">
    <property type="component" value="Chromosome"/>
</dbReference>
<gene>
    <name evidence="2" type="ORF">NELON_01890</name>
</gene>
<proteinExistence type="predicted"/>
<dbReference type="AlphaFoldDB" id="A0A0B5CFH8"/>